<gene>
    <name evidence="4" type="ORF">BKP35_02450</name>
</gene>
<dbReference type="PANTHER" id="PTHR10434:SF40">
    <property type="entry name" value="1-ACYL-SN-GLYCEROL-3-PHOSPHATE ACYLTRANSFERASE"/>
    <property type="match status" value="1"/>
</dbReference>
<dbReference type="GO" id="GO:0006654">
    <property type="term" value="P:phosphatidic acid biosynthetic process"/>
    <property type="evidence" value="ECO:0007669"/>
    <property type="project" value="TreeGrafter"/>
</dbReference>
<keyword evidence="5" id="KW-1185">Reference proteome</keyword>
<evidence type="ECO:0000313" key="5">
    <source>
        <dbReference type="Proteomes" id="UP000180098"/>
    </source>
</evidence>
<comment type="caution">
    <text evidence="4">The sequence shown here is derived from an EMBL/GenBank/DDBJ whole genome shotgun (WGS) entry which is preliminary data.</text>
</comment>
<feature type="domain" description="Phospholipid/glycerol acyltransferase" evidence="3">
    <location>
        <begin position="37"/>
        <end position="149"/>
    </location>
</feature>
<dbReference type="SUPFAM" id="SSF69593">
    <property type="entry name" value="Glycerol-3-phosphate (1)-acyltransferase"/>
    <property type="match status" value="1"/>
</dbReference>
<dbReference type="OrthoDB" id="9803035at2"/>
<dbReference type="EMBL" id="MLQQ01000001">
    <property type="protein sequence ID" value="OIJ16292.1"/>
    <property type="molecule type" value="Genomic_DNA"/>
</dbReference>
<dbReference type="AlphaFoldDB" id="A0A1S2LUT4"/>
<keyword evidence="2 4" id="KW-0012">Acyltransferase</keyword>
<reference evidence="4 5" key="1">
    <citation type="submission" date="2016-10" db="EMBL/GenBank/DDBJ databases">
        <title>Draft genome sequences of four alkaliphilic bacteria belonging to the Anaerobacillus genus.</title>
        <authorList>
            <person name="Bassil N.M."/>
            <person name="Lloyd J.R."/>
        </authorList>
    </citation>
    <scope>NUCLEOTIDE SEQUENCE [LARGE SCALE GENOMIC DNA]</scope>
    <source>
        <strain evidence="4 5">DSM 15340</strain>
    </source>
</reference>
<dbReference type="InterPro" id="IPR002123">
    <property type="entry name" value="Plipid/glycerol_acylTrfase"/>
</dbReference>
<dbReference type="GO" id="GO:0003841">
    <property type="term" value="F:1-acylglycerol-3-phosphate O-acyltransferase activity"/>
    <property type="evidence" value="ECO:0007669"/>
    <property type="project" value="TreeGrafter"/>
</dbReference>
<sequence length="197" mass="21895">MRVDLYKVGQTVCRSYLSTLYKVEVIGKENIPSDKGVLLCCNHIHLLDPPLLGSYLERPIHYMAKAELFKIPVLNYLIKKFHAFPVRRGMSDKQALREGIKVLKDNNVLGIFPEGTRSKTGELGKGLAGVGFFALKTDALVVPSAIIGPYKPFGTVKVVYGKPLDFKALREEKVSSETATNYIMDAIGDLIKEHKNS</sequence>
<dbReference type="PANTHER" id="PTHR10434">
    <property type="entry name" value="1-ACYL-SN-GLYCEROL-3-PHOSPHATE ACYLTRANSFERASE"/>
    <property type="match status" value="1"/>
</dbReference>
<dbReference type="SMART" id="SM00563">
    <property type="entry name" value="PlsC"/>
    <property type="match status" value="1"/>
</dbReference>
<dbReference type="CDD" id="cd07989">
    <property type="entry name" value="LPLAT_AGPAT-like"/>
    <property type="match status" value="1"/>
</dbReference>
<evidence type="ECO:0000256" key="2">
    <source>
        <dbReference type="ARBA" id="ARBA00023315"/>
    </source>
</evidence>
<dbReference type="Pfam" id="PF01553">
    <property type="entry name" value="Acyltransferase"/>
    <property type="match status" value="1"/>
</dbReference>
<protein>
    <submittedName>
        <fullName evidence="4">1-acyl-sn-glycerol-3-phosphate acyltransferase</fullName>
    </submittedName>
</protein>
<evidence type="ECO:0000256" key="1">
    <source>
        <dbReference type="ARBA" id="ARBA00022679"/>
    </source>
</evidence>
<accession>A0A1S2LUT4</accession>
<keyword evidence="1 4" id="KW-0808">Transferase</keyword>
<name>A0A1S2LUT4_9BACI</name>
<evidence type="ECO:0000259" key="3">
    <source>
        <dbReference type="SMART" id="SM00563"/>
    </source>
</evidence>
<organism evidence="4 5">
    <name type="scientific">Anaerobacillus arseniciselenatis</name>
    <dbReference type="NCBI Taxonomy" id="85682"/>
    <lineage>
        <taxon>Bacteria</taxon>
        <taxon>Bacillati</taxon>
        <taxon>Bacillota</taxon>
        <taxon>Bacilli</taxon>
        <taxon>Bacillales</taxon>
        <taxon>Bacillaceae</taxon>
        <taxon>Anaerobacillus</taxon>
    </lineage>
</organism>
<dbReference type="Proteomes" id="UP000180098">
    <property type="component" value="Unassembled WGS sequence"/>
</dbReference>
<evidence type="ECO:0000313" key="4">
    <source>
        <dbReference type="EMBL" id="OIJ16292.1"/>
    </source>
</evidence>
<proteinExistence type="predicted"/>